<keyword evidence="2" id="KW-1185">Reference proteome</keyword>
<dbReference type="InterPro" id="IPR043472">
    <property type="entry name" value="Macro_dom-like"/>
</dbReference>
<gene>
    <name evidence="1" type="ORF">LZC95_31150</name>
</gene>
<dbReference type="SUPFAM" id="SSF52949">
    <property type="entry name" value="Macro domain-like"/>
    <property type="match status" value="1"/>
</dbReference>
<dbReference type="EMBL" id="CP089982">
    <property type="protein sequence ID" value="WXA90900.1"/>
    <property type="molecule type" value="Genomic_DNA"/>
</dbReference>
<proteinExistence type="predicted"/>
<accession>A0ABZ2JWP4</accession>
<reference evidence="1 2" key="1">
    <citation type="submission" date="2021-12" db="EMBL/GenBank/DDBJ databases">
        <title>Discovery of the Pendulisporaceae a myxobacterial family with distinct sporulation behavior and unique specialized metabolism.</title>
        <authorList>
            <person name="Garcia R."/>
            <person name="Popoff A."/>
            <person name="Bader C.D."/>
            <person name="Loehr J."/>
            <person name="Walesch S."/>
            <person name="Walt C."/>
            <person name="Boldt J."/>
            <person name="Bunk B."/>
            <person name="Haeckl F.J.F.P.J."/>
            <person name="Gunesch A.P."/>
            <person name="Birkelbach J."/>
            <person name="Nuebel U."/>
            <person name="Pietschmann T."/>
            <person name="Bach T."/>
            <person name="Mueller R."/>
        </authorList>
    </citation>
    <scope>NUCLEOTIDE SEQUENCE [LARGE SCALE GENOMIC DNA]</scope>
    <source>
        <strain evidence="1 2">MSr12523</strain>
    </source>
</reference>
<dbReference type="PANTHER" id="PTHR35609:SF1">
    <property type="entry name" value="MACRO DOMAIN-CONTAINING PROTEIN"/>
    <property type="match status" value="1"/>
</dbReference>
<sequence>MEEHLRLRWLTQQGHRLRAAVLQSLRTNDEHWGDKLRELPFSEEVPRHEDLRGIDFSGEDLNGVDLAFVHLDGARFDGCQLERVALSNARLAGASFIGARLARANLTQVLADDATFEGADLSDAWLDSARFRRTSFRKATLIGTHLGSAEAIGADFRGAAINNLDISGSDLTGACWDGEEGTILGRWYAVTSVGLASTEQLESVVNGGSITDRVRDLLAQTEATVASSPERCFSFEADGVATLSVAGQRYCAGQFSTPSIGELKARIQSRPSAKQGSIRIVKLAGVHPLTDIGTLQATAPEGTLFQVASHFNSLWARGSTILPVHRYLSYSSQGGRASVSAFPGTFLRHYFMQSKGGEAFEQTDAGALNLLEDVFDESVAEIRAGHLAINRVRDRTRLATVLEERFDHIRVGVHDQLQVVFGCDWGGPVPRGSQQRIAQVFTSTVALGEHGPDRSWEEVAIAKSLLRAAYLGTLLAAIDLGKRRVVFTLLGGGPFGNLQNDVAEAIFFAIAEAEPYVDGSLTVIINTRSLPSLIPDDAVFATHGVPITFDGKVIANRLTLPDFESLWKNSWTELQTKTQT</sequence>
<name>A0ABZ2JWP4_9BACT</name>
<protein>
    <submittedName>
        <fullName evidence="1">Pentapeptide repeat-containing protein</fullName>
    </submittedName>
</protein>
<evidence type="ECO:0000313" key="1">
    <source>
        <dbReference type="EMBL" id="WXA90900.1"/>
    </source>
</evidence>
<dbReference type="PANTHER" id="PTHR35609">
    <property type="entry name" value="MACRO DOMAIN-CONTAINING PROTEIN"/>
    <property type="match status" value="1"/>
</dbReference>
<dbReference type="InterPro" id="IPR001646">
    <property type="entry name" value="5peptide_repeat"/>
</dbReference>
<evidence type="ECO:0000313" key="2">
    <source>
        <dbReference type="Proteomes" id="UP001379533"/>
    </source>
</evidence>
<dbReference type="SUPFAM" id="SSF141571">
    <property type="entry name" value="Pentapeptide repeat-like"/>
    <property type="match status" value="1"/>
</dbReference>
<dbReference type="Proteomes" id="UP001379533">
    <property type="component" value="Chromosome"/>
</dbReference>
<dbReference type="Gene3D" id="2.160.20.80">
    <property type="entry name" value="E3 ubiquitin-protein ligase SopA"/>
    <property type="match status" value="1"/>
</dbReference>
<dbReference type="RefSeq" id="WP_394841520.1">
    <property type="nucleotide sequence ID" value="NZ_CP089982.1"/>
</dbReference>
<organism evidence="1 2">
    <name type="scientific">Pendulispora brunnea</name>
    <dbReference type="NCBI Taxonomy" id="2905690"/>
    <lineage>
        <taxon>Bacteria</taxon>
        <taxon>Pseudomonadati</taxon>
        <taxon>Myxococcota</taxon>
        <taxon>Myxococcia</taxon>
        <taxon>Myxococcales</taxon>
        <taxon>Sorangiineae</taxon>
        <taxon>Pendulisporaceae</taxon>
        <taxon>Pendulispora</taxon>
    </lineage>
</organism>
<dbReference type="Pfam" id="PF00805">
    <property type="entry name" value="Pentapeptide"/>
    <property type="match status" value="2"/>
</dbReference>